<dbReference type="PANTHER" id="PTHR37015">
    <property type="entry name" value="REVERSE TRANSCRIPTASE DOMAIN-CONTAINING PROTEIN"/>
    <property type="match status" value="1"/>
</dbReference>
<dbReference type="VEuPathDB" id="FungiDB:ASPZODRAFT_128519"/>
<dbReference type="AlphaFoldDB" id="A0A1L9SRY0"/>
<accession>A0A1L9SRY0</accession>
<gene>
    <name evidence="2" type="ORF">ASPZODRAFT_128519</name>
</gene>
<evidence type="ECO:0000256" key="1">
    <source>
        <dbReference type="SAM" id="MobiDB-lite"/>
    </source>
</evidence>
<proteinExistence type="predicted"/>
<evidence type="ECO:0000313" key="2">
    <source>
        <dbReference type="EMBL" id="OJJ49938.1"/>
    </source>
</evidence>
<feature type="region of interest" description="Disordered" evidence="1">
    <location>
        <begin position="401"/>
        <end position="421"/>
    </location>
</feature>
<dbReference type="CDD" id="cd01709">
    <property type="entry name" value="RT_like_1"/>
    <property type="match status" value="1"/>
</dbReference>
<dbReference type="EMBL" id="KV878337">
    <property type="protein sequence ID" value="OJJ49938.1"/>
    <property type="molecule type" value="Genomic_DNA"/>
</dbReference>
<sequence length="918" mass="105392">MASSGALPQTLKSITATKITELSKQRALFETRRDAILQAVSEAPDNRAKAQVLLEGVCRLKGFPYDAFDADDNDDELDGTAYKRTFVSNCTERARHANIRRFLIQGRYDASVSDSMLKNYIDELEQELKNIDLKHQHASFYSELVNEWLGELNEASTAESITSNTDLVSVGRAEMHEQRAQWEALVFAPSEEVQADSINCYLDGLFKTNSMSKQALKDLRERIRNFGMELSTKSKAFTVESLEFASNALLKSDLLSKEKTGILKEFMRNKEVIQEVADVLNMRLASLGDWRWDPQGVPLEMRRQLNGKYRVFMDEDLLDALMFQYLGTYWSVEFRDAFVAFMNTKAWKFLHDEIPKRQRDRRKYFLGDSNNHDAAVSVNDLRRETFKADYFMTLLPSSVEEGKRSYDDPERDEDETDSKNPLDVKHSLLHLLISESLIYKRTNGQFTVIRSDFKWFGPSLSHTTILTVLAYFGVPQTWLDFFKMFLEAPMKFVHDGSSAEVRVRKRGVPMSHGLSDCFSEAVLFCMDYAVNQRTEGAYLYRLHDDFWFWGREETCVNAWAAMSEFTKVMGLKFNEEKTGTACMHADATPHQGSEASSVAARLPKGDIRWGFLKLDSKLGHFIIDQDEVDAHIAELKLQLSSCHSVFSWVQAWNTYFGRFFSNNFAKPAMCFGRRHIDMAIETLSRVERAVFFDANETDSGCTATTTAGVTEYLRKVIRERFHMDDLPEGFFYFPVELGGLEVVNPVIPLLGMREDIKQTPERRLEKAFLQDEAQYHAAKERFEKQGSKHDVRPESISDDDDLAHFFSLEEYMRYPESRSDALLDAYTDLNSVPDLNAINQTAALQRSMTGLAGARRGQKPTNVISADWHHMSPYWRWVGELYQDDMVRRYGSLAAVEREFMPLGVVKTLKEGRLRWQG</sequence>
<dbReference type="RefSeq" id="XP_022584448.1">
    <property type="nucleotide sequence ID" value="XM_022722045.1"/>
</dbReference>
<dbReference type="PANTHER" id="PTHR37015:SF2">
    <property type="entry name" value="REVERSE TRANSCRIPTASE DOMAIN-CONTAINING PROTEIN"/>
    <property type="match status" value="1"/>
</dbReference>
<evidence type="ECO:0000313" key="3">
    <source>
        <dbReference type="Proteomes" id="UP000184188"/>
    </source>
</evidence>
<name>A0A1L9SRY0_9EURO</name>
<reference evidence="3" key="1">
    <citation type="journal article" date="2017" name="Genome Biol.">
        <title>Comparative genomics reveals high biological diversity and specific adaptations in the industrially and medically important fungal genus Aspergillus.</title>
        <authorList>
            <person name="de Vries R.P."/>
            <person name="Riley R."/>
            <person name="Wiebenga A."/>
            <person name="Aguilar-Osorio G."/>
            <person name="Amillis S."/>
            <person name="Uchima C.A."/>
            <person name="Anderluh G."/>
            <person name="Asadollahi M."/>
            <person name="Askin M."/>
            <person name="Barry K."/>
            <person name="Battaglia E."/>
            <person name="Bayram O."/>
            <person name="Benocci T."/>
            <person name="Braus-Stromeyer S.A."/>
            <person name="Caldana C."/>
            <person name="Canovas D."/>
            <person name="Cerqueira G.C."/>
            <person name="Chen F."/>
            <person name="Chen W."/>
            <person name="Choi C."/>
            <person name="Clum A."/>
            <person name="Dos Santos R.A."/>
            <person name="Damasio A.R."/>
            <person name="Diallinas G."/>
            <person name="Emri T."/>
            <person name="Fekete E."/>
            <person name="Flipphi M."/>
            <person name="Freyberg S."/>
            <person name="Gallo A."/>
            <person name="Gournas C."/>
            <person name="Habgood R."/>
            <person name="Hainaut M."/>
            <person name="Harispe M.L."/>
            <person name="Henrissat B."/>
            <person name="Hilden K.S."/>
            <person name="Hope R."/>
            <person name="Hossain A."/>
            <person name="Karabika E."/>
            <person name="Karaffa L."/>
            <person name="Karanyi Z."/>
            <person name="Krasevec N."/>
            <person name="Kuo A."/>
            <person name="Kusch H."/>
            <person name="LaButti K."/>
            <person name="Lagendijk E.L."/>
            <person name="Lapidus A."/>
            <person name="Levasseur A."/>
            <person name="Lindquist E."/>
            <person name="Lipzen A."/>
            <person name="Logrieco A.F."/>
            <person name="MacCabe A."/>
            <person name="Maekelae M.R."/>
            <person name="Malavazi I."/>
            <person name="Melin P."/>
            <person name="Meyer V."/>
            <person name="Mielnichuk N."/>
            <person name="Miskei M."/>
            <person name="Molnar A.P."/>
            <person name="Mule G."/>
            <person name="Ngan C.Y."/>
            <person name="Orejas M."/>
            <person name="Orosz E."/>
            <person name="Ouedraogo J.P."/>
            <person name="Overkamp K.M."/>
            <person name="Park H.-S."/>
            <person name="Perrone G."/>
            <person name="Piumi F."/>
            <person name="Punt P.J."/>
            <person name="Ram A.F."/>
            <person name="Ramon A."/>
            <person name="Rauscher S."/>
            <person name="Record E."/>
            <person name="Riano-Pachon D.M."/>
            <person name="Robert V."/>
            <person name="Roehrig J."/>
            <person name="Ruller R."/>
            <person name="Salamov A."/>
            <person name="Salih N.S."/>
            <person name="Samson R.A."/>
            <person name="Sandor E."/>
            <person name="Sanguinetti M."/>
            <person name="Schuetze T."/>
            <person name="Sepcic K."/>
            <person name="Shelest E."/>
            <person name="Sherlock G."/>
            <person name="Sophianopoulou V."/>
            <person name="Squina F.M."/>
            <person name="Sun H."/>
            <person name="Susca A."/>
            <person name="Todd R.B."/>
            <person name="Tsang A."/>
            <person name="Unkles S.E."/>
            <person name="van de Wiele N."/>
            <person name="van Rossen-Uffink D."/>
            <person name="Oliveira J.V."/>
            <person name="Vesth T.C."/>
            <person name="Visser J."/>
            <person name="Yu J.-H."/>
            <person name="Zhou M."/>
            <person name="Andersen M.R."/>
            <person name="Archer D.B."/>
            <person name="Baker S.E."/>
            <person name="Benoit I."/>
            <person name="Brakhage A.A."/>
            <person name="Braus G.H."/>
            <person name="Fischer R."/>
            <person name="Frisvad J.C."/>
            <person name="Goldman G.H."/>
            <person name="Houbraken J."/>
            <person name="Oakley B."/>
            <person name="Pocsi I."/>
            <person name="Scazzocchio C."/>
            <person name="Seiboth B."/>
            <person name="vanKuyk P.A."/>
            <person name="Wortman J."/>
            <person name="Dyer P.S."/>
            <person name="Grigoriev I.V."/>
        </authorList>
    </citation>
    <scope>NUCLEOTIDE SEQUENCE [LARGE SCALE GENOMIC DNA]</scope>
    <source>
        <strain evidence="3">CBS 506.65</strain>
    </source>
</reference>
<dbReference type="STRING" id="1073090.A0A1L9SRY0"/>
<organism evidence="2 3">
    <name type="scientific">Penicilliopsis zonata CBS 506.65</name>
    <dbReference type="NCBI Taxonomy" id="1073090"/>
    <lineage>
        <taxon>Eukaryota</taxon>
        <taxon>Fungi</taxon>
        <taxon>Dikarya</taxon>
        <taxon>Ascomycota</taxon>
        <taxon>Pezizomycotina</taxon>
        <taxon>Eurotiomycetes</taxon>
        <taxon>Eurotiomycetidae</taxon>
        <taxon>Eurotiales</taxon>
        <taxon>Aspergillaceae</taxon>
        <taxon>Penicilliopsis</taxon>
    </lineage>
</organism>
<dbReference type="OrthoDB" id="74545at2759"/>
<keyword evidence="3" id="KW-1185">Reference proteome</keyword>
<dbReference type="Proteomes" id="UP000184188">
    <property type="component" value="Unassembled WGS sequence"/>
</dbReference>
<protein>
    <recommendedName>
        <fullName evidence="4">Reverse transcriptase domain-containing protein</fullName>
    </recommendedName>
</protein>
<evidence type="ECO:0008006" key="4">
    <source>
        <dbReference type="Google" id="ProtNLM"/>
    </source>
</evidence>
<dbReference type="GeneID" id="34608510"/>